<evidence type="ECO:0000256" key="2">
    <source>
        <dbReference type="ARBA" id="ARBA00022771"/>
    </source>
</evidence>
<dbReference type="Pfam" id="PF13923">
    <property type="entry name" value="zf-C3HC4_2"/>
    <property type="match status" value="1"/>
</dbReference>
<protein>
    <recommendedName>
        <fullName evidence="5">RING-type domain-containing protein</fullName>
    </recommendedName>
</protein>
<dbReference type="Proteomes" id="UP000694428">
    <property type="component" value="Unplaced"/>
</dbReference>
<reference evidence="6" key="2">
    <citation type="submission" date="2025-09" db="UniProtKB">
        <authorList>
            <consortium name="Ensembl"/>
        </authorList>
    </citation>
    <scope>IDENTIFICATION</scope>
</reference>
<keyword evidence="2 4" id="KW-0863">Zinc-finger</keyword>
<dbReference type="PANTHER" id="PTHR23327:SF5">
    <property type="entry name" value="LON PEPTIDASE N-TERMINAL DOMAIN AND RING FINGER PROTEIN 2"/>
    <property type="match status" value="1"/>
</dbReference>
<name>A0A8C9FM55_PAVCR</name>
<organism evidence="6 7">
    <name type="scientific">Pavo cristatus</name>
    <name type="common">Indian peafowl</name>
    <name type="synonym">Blue peafowl</name>
    <dbReference type="NCBI Taxonomy" id="9049"/>
    <lineage>
        <taxon>Eukaryota</taxon>
        <taxon>Metazoa</taxon>
        <taxon>Chordata</taxon>
        <taxon>Craniata</taxon>
        <taxon>Vertebrata</taxon>
        <taxon>Euteleostomi</taxon>
        <taxon>Archelosauria</taxon>
        <taxon>Archosauria</taxon>
        <taxon>Dinosauria</taxon>
        <taxon>Saurischia</taxon>
        <taxon>Theropoda</taxon>
        <taxon>Coelurosauria</taxon>
        <taxon>Aves</taxon>
        <taxon>Neognathae</taxon>
        <taxon>Galloanserae</taxon>
        <taxon>Galliformes</taxon>
        <taxon>Phasianidae</taxon>
        <taxon>Phasianinae</taxon>
        <taxon>Pavo</taxon>
    </lineage>
</organism>
<dbReference type="AlphaFoldDB" id="A0A8C9FM55"/>
<dbReference type="GO" id="GO:0061630">
    <property type="term" value="F:ubiquitin protein ligase activity"/>
    <property type="evidence" value="ECO:0007669"/>
    <property type="project" value="TreeGrafter"/>
</dbReference>
<reference evidence="6" key="1">
    <citation type="submission" date="2025-08" db="UniProtKB">
        <authorList>
            <consortium name="Ensembl"/>
        </authorList>
    </citation>
    <scope>IDENTIFICATION</scope>
</reference>
<feature type="domain" description="RING-type" evidence="5">
    <location>
        <begin position="11"/>
        <end position="38"/>
    </location>
</feature>
<keyword evidence="1" id="KW-0479">Metal-binding</keyword>
<dbReference type="GO" id="GO:0008270">
    <property type="term" value="F:zinc ion binding"/>
    <property type="evidence" value="ECO:0007669"/>
    <property type="project" value="UniProtKB-KW"/>
</dbReference>
<evidence type="ECO:0000256" key="3">
    <source>
        <dbReference type="ARBA" id="ARBA00022833"/>
    </source>
</evidence>
<evidence type="ECO:0000256" key="4">
    <source>
        <dbReference type="PROSITE-ProRule" id="PRU00175"/>
    </source>
</evidence>
<evidence type="ECO:0000313" key="7">
    <source>
        <dbReference type="Proteomes" id="UP000694428"/>
    </source>
</evidence>
<dbReference type="PANTHER" id="PTHR23327">
    <property type="entry name" value="RING FINGER PROTEIN 127"/>
    <property type="match status" value="1"/>
</dbReference>
<evidence type="ECO:0000313" key="6">
    <source>
        <dbReference type="Ensembl" id="ENSPSTP00000017929.1"/>
    </source>
</evidence>
<dbReference type="PROSITE" id="PS00518">
    <property type="entry name" value="ZF_RING_1"/>
    <property type="match status" value="1"/>
</dbReference>
<accession>A0A8C9FM55</accession>
<dbReference type="SUPFAM" id="SSF57850">
    <property type="entry name" value="RING/U-box"/>
    <property type="match status" value="1"/>
</dbReference>
<evidence type="ECO:0000259" key="5">
    <source>
        <dbReference type="PROSITE" id="PS50089"/>
    </source>
</evidence>
<dbReference type="InterPro" id="IPR013083">
    <property type="entry name" value="Znf_RING/FYVE/PHD"/>
</dbReference>
<keyword evidence="7" id="KW-1185">Reference proteome</keyword>
<proteinExistence type="predicted"/>
<dbReference type="InterPro" id="IPR001841">
    <property type="entry name" value="Znf_RING"/>
</dbReference>
<dbReference type="Ensembl" id="ENSPSTT00000018792.1">
    <property type="protein sequence ID" value="ENSPSTP00000017929.1"/>
    <property type="gene ID" value="ENSPSTG00000012846.1"/>
</dbReference>
<dbReference type="Gene3D" id="3.30.40.10">
    <property type="entry name" value="Zinc/RING finger domain, C3HC4 (zinc finger)"/>
    <property type="match status" value="1"/>
</dbReference>
<dbReference type="PROSITE" id="PS50089">
    <property type="entry name" value="ZF_RING_2"/>
    <property type="match status" value="1"/>
</dbReference>
<evidence type="ECO:0000256" key="1">
    <source>
        <dbReference type="ARBA" id="ARBA00022723"/>
    </source>
</evidence>
<keyword evidence="3" id="KW-0862">Zinc</keyword>
<dbReference type="InterPro" id="IPR017907">
    <property type="entry name" value="Znf_RING_CS"/>
</dbReference>
<sequence>MIETQLFYEPVTTPCGHTFCLKCLERCLDHNPHCPLCKEKLSEVSISLPQLIKILKAVFF</sequence>